<feature type="domain" description="PH" evidence="4">
    <location>
        <begin position="272"/>
        <end position="384"/>
    </location>
</feature>
<keyword evidence="1" id="KW-0597">Phosphoprotein</keyword>
<dbReference type="EMBL" id="LSMT01000005">
    <property type="protein sequence ID" value="PFX34357.1"/>
    <property type="molecule type" value="Genomic_DNA"/>
</dbReference>
<dbReference type="Pfam" id="PF00169">
    <property type="entry name" value="PH"/>
    <property type="match status" value="2"/>
</dbReference>
<dbReference type="GO" id="GO:0005886">
    <property type="term" value="C:plasma membrane"/>
    <property type="evidence" value="ECO:0007669"/>
    <property type="project" value="TreeGrafter"/>
</dbReference>
<dbReference type="PROSITE" id="PS50186">
    <property type="entry name" value="DEP"/>
    <property type="match status" value="1"/>
</dbReference>
<keyword evidence="3" id="KW-0007">Acetylation</keyword>
<gene>
    <name evidence="6" type="primary">PLEK</name>
    <name evidence="6" type="ORF">AWC38_SpisGene837</name>
</gene>
<organism evidence="6 7">
    <name type="scientific">Stylophora pistillata</name>
    <name type="common">Smooth cauliflower coral</name>
    <dbReference type="NCBI Taxonomy" id="50429"/>
    <lineage>
        <taxon>Eukaryota</taxon>
        <taxon>Metazoa</taxon>
        <taxon>Cnidaria</taxon>
        <taxon>Anthozoa</taxon>
        <taxon>Hexacorallia</taxon>
        <taxon>Scleractinia</taxon>
        <taxon>Astrocoeniina</taxon>
        <taxon>Pocilloporidae</taxon>
        <taxon>Stylophora</taxon>
    </lineage>
</organism>
<reference evidence="7" key="1">
    <citation type="journal article" date="2017" name="bioRxiv">
        <title>Comparative analysis of the genomes of Stylophora pistillata and Acropora digitifera provides evidence for extensive differences between species of corals.</title>
        <authorList>
            <person name="Voolstra C.R."/>
            <person name="Li Y."/>
            <person name="Liew Y.J."/>
            <person name="Baumgarten S."/>
            <person name="Zoccola D."/>
            <person name="Flot J.-F."/>
            <person name="Tambutte S."/>
            <person name="Allemand D."/>
            <person name="Aranda M."/>
        </authorList>
    </citation>
    <scope>NUCLEOTIDE SEQUENCE [LARGE SCALE GENOMIC DNA]</scope>
</reference>
<dbReference type="SMART" id="SM00233">
    <property type="entry name" value="PH"/>
    <property type="match status" value="2"/>
</dbReference>
<name>A0A2B4T129_STYPI</name>
<dbReference type="SUPFAM" id="SSF50729">
    <property type="entry name" value="PH domain-like"/>
    <property type="match status" value="2"/>
</dbReference>
<dbReference type="Pfam" id="PF00610">
    <property type="entry name" value="DEP"/>
    <property type="match status" value="1"/>
</dbReference>
<accession>A0A2B4T129</accession>
<dbReference type="GO" id="GO:0030036">
    <property type="term" value="P:actin cytoskeleton organization"/>
    <property type="evidence" value="ECO:0007669"/>
    <property type="project" value="TreeGrafter"/>
</dbReference>
<feature type="domain" description="PH" evidence="4">
    <location>
        <begin position="7"/>
        <end position="105"/>
    </location>
</feature>
<evidence type="ECO:0000256" key="1">
    <source>
        <dbReference type="ARBA" id="ARBA00022553"/>
    </source>
</evidence>
<keyword evidence="7" id="KW-1185">Reference proteome</keyword>
<dbReference type="InterPro" id="IPR001849">
    <property type="entry name" value="PH_domain"/>
</dbReference>
<dbReference type="InterPro" id="IPR011993">
    <property type="entry name" value="PH-like_dom_sf"/>
</dbReference>
<dbReference type="InterPro" id="IPR000591">
    <property type="entry name" value="DEP_dom"/>
</dbReference>
<dbReference type="FunFam" id="2.30.29.30:FF:000286">
    <property type="entry name" value="PH-protein kinase domain containing protein"/>
    <property type="match status" value="1"/>
</dbReference>
<dbReference type="GO" id="GO:0005543">
    <property type="term" value="F:phospholipid binding"/>
    <property type="evidence" value="ECO:0007669"/>
    <property type="project" value="InterPro"/>
</dbReference>
<dbReference type="PROSITE" id="PS50003">
    <property type="entry name" value="PH_DOMAIN"/>
    <property type="match status" value="2"/>
</dbReference>
<dbReference type="InterPro" id="IPR036388">
    <property type="entry name" value="WH-like_DNA-bd_sf"/>
</dbReference>
<protein>
    <submittedName>
        <fullName evidence="6">Pleckstrin</fullName>
    </submittedName>
</protein>
<dbReference type="Gene3D" id="1.10.10.10">
    <property type="entry name" value="Winged helix-like DNA-binding domain superfamily/Winged helix DNA-binding domain"/>
    <property type="match status" value="1"/>
</dbReference>
<keyword evidence="2" id="KW-0677">Repeat</keyword>
<comment type="caution">
    <text evidence="6">The sequence shown here is derived from an EMBL/GenBank/DDBJ whole genome shotgun (WGS) entry which is preliminary data.</text>
</comment>
<evidence type="ECO:0000259" key="4">
    <source>
        <dbReference type="PROSITE" id="PS50003"/>
    </source>
</evidence>
<dbReference type="SUPFAM" id="SSF46785">
    <property type="entry name" value="Winged helix' DNA-binding domain"/>
    <property type="match status" value="1"/>
</dbReference>
<dbReference type="InterPro" id="IPR037370">
    <property type="entry name" value="Pleckstrin"/>
</dbReference>
<evidence type="ECO:0000256" key="2">
    <source>
        <dbReference type="ARBA" id="ARBA00022737"/>
    </source>
</evidence>
<dbReference type="PANTHER" id="PTHR12092:SF16">
    <property type="entry name" value="PH DOMAIN-CONTAINING PROTEIN"/>
    <property type="match status" value="1"/>
</dbReference>
<sequence length="390" mass="45211">MDSREPRKLKEGFLVKKGHVRHNWKTRWFVLHEEMLMYFKKKNQVMYNAGEIPLRGCFLVSPCTEYTKKEGVFRITTKENTEYLLQAANEEEREDWTTAIANAVRRLDIKYKCTDPEEVPRSSYPRLSVQCTPTQIRDMVEAMQDADAGIPLDNHACLEEIKTHKLCFTGVQVIDWLLKWSFVSNREKGITLASVLLEDAHLQPVGITSKTSFKRKTKFENCTTFLDSPDALYRFSALRYSANEGLELEWSDDSSDSDDEVPRDQCGAIRGSIVKQGFLQKKGHVRHNWKTRKFILCTQPTMLFYCRPSKASTPVGHIKLQDSEVKTLKNDDELSGAECENGRRKQTAQYTFLLRTRKGIKYIFRAASEEDRMEWVQTLQTVCEKSWSTE</sequence>
<evidence type="ECO:0000313" key="7">
    <source>
        <dbReference type="Proteomes" id="UP000225706"/>
    </source>
</evidence>
<feature type="domain" description="DEP" evidence="5">
    <location>
        <begin position="146"/>
        <end position="237"/>
    </location>
</feature>
<proteinExistence type="predicted"/>
<dbReference type="InterPro" id="IPR036390">
    <property type="entry name" value="WH_DNA-bd_sf"/>
</dbReference>
<dbReference type="Gene3D" id="2.30.29.30">
    <property type="entry name" value="Pleckstrin-homology domain (PH domain)/Phosphotyrosine-binding domain (PTB)"/>
    <property type="match status" value="2"/>
</dbReference>
<dbReference type="STRING" id="50429.A0A2B4T129"/>
<dbReference type="PANTHER" id="PTHR12092">
    <property type="entry name" value="PLECKSTRIN"/>
    <property type="match status" value="1"/>
</dbReference>
<evidence type="ECO:0000313" key="6">
    <source>
        <dbReference type="EMBL" id="PFX34357.1"/>
    </source>
</evidence>
<evidence type="ECO:0000259" key="5">
    <source>
        <dbReference type="PROSITE" id="PS50186"/>
    </source>
</evidence>
<dbReference type="SMART" id="SM00049">
    <property type="entry name" value="DEP"/>
    <property type="match status" value="1"/>
</dbReference>
<dbReference type="AlphaFoldDB" id="A0A2B4T129"/>
<evidence type="ECO:0000256" key="3">
    <source>
        <dbReference type="ARBA" id="ARBA00022990"/>
    </source>
</evidence>
<dbReference type="InterPro" id="IPR001605">
    <property type="entry name" value="PH_dom-spectrin-type"/>
</dbReference>
<dbReference type="Proteomes" id="UP000225706">
    <property type="component" value="Unassembled WGS sequence"/>
</dbReference>
<dbReference type="GO" id="GO:0035556">
    <property type="term" value="P:intracellular signal transduction"/>
    <property type="evidence" value="ECO:0007669"/>
    <property type="project" value="InterPro"/>
</dbReference>
<dbReference type="PRINTS" id="PR00683">
    <property type="entry name" value="SPECTRINPH"/>
</dbReference>
<dbReference type="OrthoDB" id="185175at2759"/>